<dbReference type="Gene3D" id="3.40.50.2020">
    <property type="match status" value="1"/>
</dbReference>
<reference evidence="2 3" key="1">
    <citation type="journal article" date="2015" name="Stand. Genomic Sci.">
        <title>Genomic Encyclopedia of Bacterial and Archaeal Type Strains, Phase III: the genomes of soil and plant-associated and newly described type strains.</title>
        <authorList>
            <person name="Whitman W.B."/>
            <person name="Woyke T."/>
            <person name="Klenk H.P."/>
            <person name="Zhou Y."/>
            <person name="Lilburn T.G."/>
            <person name="Beck B.J."/>
            <person name="De Vos P."/>
            <person name="Vandamme P."/>
            <person name="Eisen J.A."/>
            <person name="Garrity G."/>
            <person name="Hugenholtz P."/>
            <person name="Kyrpides N.C."/>
        </authorList>
    </citation>
    <scope>NUCLEOTIDE SEQUENCE [LARGE SCALE GENOMIC DNA]</scope>
    <source>
        <strain evidence="2 3">VKM Ac-2540</strain>
    </source>
</reference>
<evidence type="ECO:0000313" key="2">
    <source>
        <dbReference type="EMBL" id="RZU13442.1"/>
    </source>
</evidence>
<dbReference type="CDD" id="cd06223">
    <property type="entry name" value="PRTases_typeI"/>
    <property type="match status" value="1"/>
</dbReference>
<keyword evidence="2" id="KW-0328">Glycosyltransferase</keyword>
<sequence length="218" mass="23625">MRRPYFDRTAAGEALADELGQVAGSVLVLGLARGGIPVAAPVADALGAELDVLIVRKLGLPGQPELAMGAIAGVGEELHVVRNEQIARDVDAAAMDEVRRREVLELRRRESAYRGDRPPIDVRDRVVILVDDGLATGSTMRAAVEAVRRQRPARVIVAVPVGGVESCRRLARIADQVVCVWIPRYFNAVGQAYRDFSSVSDDEVQRVLAESTARRPGR</sequence>
<protein>
    <submittedName>
        <fullName evidence="2">Phosphoribosyltransferase</fullName>
    </submittedName>
</protein>
<dbReference type="OrthoDB" id="9810066at2"/>
<feature type="domain" description="Phosphoribosyltransferase" evidence="1">
    <location>
        <begin position="24"/>
        <end position="163"/>
    </location>
</feature>
<evidence type="ECO:0000259" key="1">
    <source>
        <dbReference type="Pfam" id="PF00156"/>
    </source>
</evidence>
<accession>A0A4Q7WSR3</accession>
<evidence type="ECO:0000313" key="3">
    <source>
        <dbReference type="Proteomes" id="UP000292027"/>
    </source>
</evidence>
<organism evidence="2 3">
    <name type="scientific">Kribbella rubisoli</name>
    <dbReference type="NCBI Taxonomy" id="3075929"/>
    <lineage>
        <taxon>Bacteria</taxon>
        <taxon>Bacillati</taxon>
        <taxon>Actinomycetota</taxon>
        <taxon>Actinomycetes</taxon>
        <taxon>Propionibacteriales</taxon>
        <taxon>Kribbellaceae</taxon>
        <taxon>Kribbella</taxon>
    </lineage>
</organism>
<keyword evidence="2" id="KW-0808">Transferase</keyword>
<keyword evidence="3" id="KW-1185">Reference proteome</keyword>
<dbReference type="InterPro" id="IPR029057">
    <property type="entry name" value="PRTase-like"/>
</dbReference>
<dbReference type="Gene3D" id="3.30.1310.20">
    <property type="entry name" value="PRTase-like"/>
    <property type="match status" value="1"/>
</dbReference>
<dbReference type="RefSeq" id="WP_130445703.1">
    <property type="nucleotide sequence ID" value="NZ_SHKR01000013.1"/>
</dbReference>
<dbReference type="AlphaFoldDB" id="A0A4Q7WSR3"/>
<dbReference type="GO" id="GO:0016757">
    <property type="term" value="F:glycosyltransferase activity"/>
    <property type="evidence" value="ECO:0007669"/>
    <property type="project" value="UniProtKB-KW"/>
</dbReference>
<dbReference type="Pfam" id="PF00156">
    <property type="entry name" value="Pribosyltran"/>
    <property type="match status" value="1"/>
</dbReference>
<dbReference type="Proteomes" id="UP000292027">
    <property type="component" value="Unassembled WGS sequence"/>
</dbReference>
<dbReference type="InterPro" id="IPR000836">
    <property type="entry name" value="PRTase_dom"/>
</dbReference>
<name>A0A4Q7WSR3_9ACTN</name>
<dbReference type="EMBL" id="SHKR01000013">
    <property type="protein sequence ID" value="RZU13442.1"/>
    <property type="molecule type" value="Genomic_DNA"/>
</dbReference>
<comment type="caution">
    <text evidence="2">The sequence shown here is derived from an EMBL/GenBank/DDBJ whole genome shotgun (WGS) entry which is preliminary data.</text>
</comment>
<gene>
    <name evidence="2" type="ORF">EV645_4283</name>
</gene>
<proteinExistence type="predicted"/>
<dbReference type="SUPFAM" id="SSF53271">
    <property type="entry name" value="PRTase-like"/>
    <property type="match status" value="1"/>
</dbReference>